<evidence type="ECO:0000256" key="3">
    <source>
        <dbReference type="ARBA" id="ARBA00023295"/>
    </source>
</evidence>
<keyword evidence="2" id="KW-0378">Hydrolase</keyword>
<feature type="signal peptide" evidence="4">
    <location>
        <begin position="1"/>
        <end position="26"/>
    </location>
</feature>
<dbReference type="PANTHER" id="PTHR31263">
    <property type="entry name" value="CELLULASE FAMILY PROTEIN (AFU_ORTHOLOGUE AFUA_5G14560)"/>
    <property type="match status" value="1"/>
</dbReference>
<organism evidence="6 7">
    <name type="scientific">Camellia sinensis</name>
    <name type="common">Tea plant</name>
    <name type="synonym">Thea sinensis</name>
    <dbReference type="NCBI Taxonomy" id="4442"/>
    <lineage>
        <taxon>Eukaryota</taxon>
        <taxon>Viridiplantae</taxon>
        <taxon>Streptophyta</taxon>
        <taxon>Embryophyta</taxon>
        <taxon>Tracheophyta</taxon>
        <taxon>Spermatophyta</taxon>
        <taxon>Magnoliopsida</taxon>
        <taxon>eudicotyledons</taxon>
        <taxon>Gunneridae</taxon>
        <taxon>Pentapetalae</taxon>
        <taxon>asterids</taxon>
        <taxon>Ericales</taxon>
        <taxon>Theaceae</taxon>
        <taxon>Camellia</taxon>
    </lineage>
</organism>
<comment type="caution">
    <text evidence="6">The sequence shown here is derived from an EMBL/GenBank/DDBJ whole genome shotgun (WGS) entry which is preliminary data.</text>
</comment>
<dbReference type="PANTHER" id="PTHR31263:SF44">
    <property type="entry name" value="OS04G0481200 PROTEIN"/>
    <property type="match status" value="1"/>
</dbReference>
<reference evidence="6 7" key="2">
    <citation type="submission" date="2020-07" db="EMBL/GenBank/DDBJ databases">
        <title>Genome assembly of wild tea tree DASZ reveals pedigree and selection history of tea varieties.</title>
        <authorList>
            <person name="Zhang W."/>
        </authorList>
    </citation>
    <scope>NUCLEOTIDE SEQUENCE [LARGE SCALE GENOMIC DNA]</scope>
    <source>
        <strain evidence="7">cv. G240</strain>
        <tissue evidence="6">Leaf</tissue>
    </source>
</reference>
<evidence type="ECO:0000256" key="4">
    <source>
        <dbReference type="SAM" id="SignalP"/>
    </source>
</evidence>
<keyword evidence="7" id="KW-1185">Reference proteome</keyword>
<proteinExistence type="inferred from homology"/>
<dbReference type="Proteomes" id="UP000593564">
    <property type="component" value="Unassembled WGS sequence"/>
</dbReference>
<dbReference type="SUPFAM" id="SSF50370">
    <property type="entry name" value="Ricin B-like lectins"/>
    <property type="match status" value="1"/>
</dbReference>
<evidence type="ECO:0000313" key="7">
    <source>
        <dbReference type="Proteomes" id="UP000593564"/>
    </source>
</evidence>
<accession>A0A7J7GJE4</accession>
<sequence length="680" mass="75560">MGRFPHFFSLLPIFSLTVIFLSTTIAPPQPAASLPLSTDSRWIVDETGRRVKLSCVNWASHLDAVVAEGLSKQPIDSISKKIVSMGFNCVRLTWPLFLATNDSLANTTVRQSFRNLGLIESIAVIFLSTTTTPPNPAAALPLSTDSRWIVDETGRRVKLSCVSWASHLEAVVAEGLSKQPIDSISKKIVSMGFNCVRLTWPLFLAINDSLASTTVRHSFMNLGLIDSIAGFQANNPSIIDLSLINAYQAVVSNLGKNNVMVILDNHISKPGWCCSKFDGSGFFGDQYFNPDLWIKGLTMMATLFKGTTNVVGMSLRNELRGPKQNVNDWYRYMQKGAEAVHAINPDVLVILSGLTFDKDLSFLIKRPVSLSFTGKLVFEVHWYGFSDGLPWKRGNPNHVCGRAMHQFMRKAGFVLEQGYPLFLSEFGVDLRGTDVIDNRYLNCLLGVAAELDFDWALWTLAGSYYLKEGVSGFDEVYGLFNWNWSEARNSSFLDRISGIQLPFQGPIEQPGQPGAKQHKVIFHPLTGQCLQRKSLLEPLNLGPCTDSEAWIYNTQQKTITIKGTYFCLQADGLNKPVKLGVICSGSTSKWEPISDSNMHLSSKLARHGARVCLDVDLNSNTIVTNTCKCLKIRHKCDPASQWFKIVNSTRSLKVTTPFLRFNSVLDFFRKNMLGSLVVLA</sequence>
<name>A0A7J7GJE4_CAMSI</name>
<evidence type="ECO:0000313" key="6">
    <source>
        <dbReference type="EMBL" id="KAF5940041.1"/>
    </source>
</evidence>
<keyword evidence="3" id="KW-0326">Glycosidase</keyword>
<dbReference type="Pfam" id="PF00150">
    <property type="entry name" value="Cellulase"/>
    <property type="match status" value="1"/>
</dbReference>
<feature type="domain" description="Glycoside hydrolase family 5" evidence="5">
    <location>
        <begin position="180"/>
        <end position="460"/>
    </location>
</feature>
<keyword evidence="4" id="KW-0732">Signal</keyword>
<dbReference type="GO" id="GO:0004553">
    <property type="term" value="F:hydrolase activity, hydrolyzing O-glycosyl compounds"/>
    <property type="evidence" value="ECO:0007669"/>
    <property type="project" value="InterPro"/>
</dbReference>
<protein>
    <recommendedName>
        <fullName evidence="5">Glycoside hydrolase family 5 domain-containing protein</fullName>
    </recommendedName>
</protein>
<evidence type="ECO:0000256" key="1">
    <source>
        <dbReference type="ARBA" id="ARBA00005641"/>
    </source>
</evidence>
<evidence type="ECO:0000259" key="5">
    <source>
        <dbReference type="Pfam" id="PF00150"/>
    </source>
</evidence>
<evidence type="ECO:0000256" key="2">
    <source>
        <dbReference type="ARBA" id="ARBA00022801"/>
    </source>
</evidence>
<comment type="similarity">
    <text evidence="1">Belongs to the glycosyl hydrolase 5 (cellulase A) family.</text>
</comment>
<dbReference type="AlphaFoldDB" id="A0A7J7GJE4"/>
<dbReference type="InterPro" id="IPR017853">
    <property type="entry name" value="GH"/>
</dbReference>
<dbReference type="EMBL" id="JACBKZ010000010">
    <property type="protein sequence ID" value="KAF5940041.1"/>
    <property type="molecule type" value="Genomic_DNA"/>
</dbReference>
<reference evidence="7" key="1">
    <citation type="journal article" date="2020" name="Nat. Commun.">
        <title>Genome assembly of wild tea tree DASZ reveals pedigree and selection history of tea varieties.</title>
        <authorList>
            <person name="Zhang W."/>
            <person name="Zhang Y."/>
            <person name="Qiu H."/>
            <person name="Guo Y."/>
            <person name="Wan H."/>
            <person name="Zhang X."/>
            <person name="Scossa F."/>
            <person name="Alseekh S."/>
            <person name="Zhang Q."/>
            <person name="Wang P."/>
            <person name="Xu L."/>
            <person name="Schmidt M.H."/>
            <person name="Jia X."/>
            <person name="Li D."/>
            <person name="Zhu A."/>
            <person name="Guo F."/>
            <person name="Chen W."/>
            <person name="Ni D."/>
            <person name="Usadel B."/>
            <person name="Fernie A.R."/>
            <person name="Wen W."/>
        </authorList>
    </citation>
    <scope>NUCLEOTIDE SEQUENCE [LARGE SCALE GENOMIC DNA]</scope>
    <source>
        <strain evidence="7">cv. G240</strain>
    </source>
</reference>
<dbReference type="SUPFAM" id="SSF51445">
    <property type="entry name" value="(Trans)glycosidases"/>
    <property type="match status" value="2"/>
</dbReference>
<gene>
    <name evidence="6" type="ORF">HYC85_021208</name>
</gene>
<dbReference type="GO" id="GO:0000272">
    <property type="term" value="P:polysaccharide catabolic process"/>
    <property type="evidence" value="ECO:0007669"/>
    <property type="project" value="InterPro"/>
</dbReference>
<dbReference type="InterPro" id="IPR035992">
    <property type="entry name" value="Ricin_B-like_lectins"/>
</dbReference>
<dbReference type="InterPro" id="IPR001547">
    <property type="entry name" value="Glyco_hydro_5"/>
</dbReference>
<feature type="chain" id="PRO_5029680052" description="Glycoside hydrolase family 5 domain-containing protein" evidence="4">
    <location>
        <begin position="27"/>
        <end position="680"/>
    </location>
</feature>
<dbReference type="Gene3D" id="3.20.20.80">
    <property type="entry name" value="Glycosidases"/>
    <property type="match status" value="2"/>
</dbReference>